<dbReference type="Pfam" id="PF02811">
    <property type="entry name" value="PHP"/>
    <property type="match status" value="1"/>
</dbReference>
<evidence type="ECO:0000256" key="4">
    <source>
        <dbReference type="ARBA" id="ARBA00022605"/>
    </source>
</evidence>
<evidence type="ECO:0000256" key="2">
    <source>
        <dbReference type="ARBA" id="ARBA00009152"/>
    </source>
</evidence>
<keyword evidence="4 8" id="KW-0028">Amino-acid biosynthesis</keyword>
<comment type="pathway">
    <text evidence="1 8">Amino-acid biosynthesis; L-histidine biosynthesis; L-histidine from 5-phospho-alpha-D-ribose 1-diphosphate: step 8/9.</text>
</comment>
<comment type="caution">
    <text evidence="10">The sequence shown here is derived from an EMBL/GenBank/DDBJ whole genome shotgun (WGS) entry which is preliminary data.</text>
</comment>
<evidence type="ECO:0000313" key="11">
    <source>
        <dbReference type="Proteomes" id="UP000014923"/>
    </source>
</evidence>
<dbReference type="PANTHER" id="PTHR21039:SF0">
    <property type="entry name" value="HISTIDINOL-PHOSPHATASE"/>
    <property type="match status" value="1"/>
</dbReference>
<keyword evidence="11" id="KW-1185">Reference proteome</keyword>
<evidence type="ECO:0000259" key="9">
    <source>
        <dbReference type="Pfam" id="PF02811"/>
    </source>
</evidence>
<dbReference type="NCBIfam" id="TIGR01856">
    <property type="entry name" value="hisJ_fam"/>
    <property type="match status" value="1"/>
</dbReference>
<gene>
    <name evidence="10" type="ORF">TCEL_00456</name>
</gene>
<name>R7RT28_9CLOT</name>
<dbReference type="InterPro" id="IPR004013">
    <property type="entry name" value="PHP_dom"/>
</dbReference>
<dbReference type="OrthoDB" id="9775255at2"/>
<dbReference type="HOGENOM" id="CLU_054611_3_0_9"/>
<dbReference type="RefSeq" id="WP_018662459.1">
    <property type="nucleotide sequence ID" value="NZ_HF952018.1"/>
</dbReference>
<evidence type="ECO:0000313" key="10">
    <source>
        <dbReference type="EMBL" id="CDF58410.1"/>
    </source>
</evidence>
<dbReference type="EMBL" id="CAVN010000097">
    <property type="protein sequence ID" value="CDF58410.1"/>
    <property type="molecule type" value="Genomic_DNA"/>
</dbReference>
<reference evidence="10" key="1">
    <citation type="submission" date="2013-03" db="EMBL/GenBank/DDBJ databases">
        <title>Draft genome sequence of the hydrogen-ethanol-producing anaerobic alkalithermophilic Caloramator celere.</title>
        <authorList>
            <person name="Ciranna A."/>
            <person name="Larjo A."/>
            <person name="Kivisto A."/>
            <person name="Santala V."/>
            <person name="Roos C."/>
            <person name="Karp M."/>
        </authorList>
    </citation>
    <scope>NUCLEOTIDE SEQUENCE [LARGE SCALE GENOMIC DNA]</scope>
    <source>
        <strain evidence="10">DSM 8682</strain>
    </source>
</reference>
<evidence type="ECO:0000256" key="7">
    <source>
        <dbReference type="ARBA" id="ARBA00049158"/>
    </source>
</evidence>
<dbReference type="PANTHER" id="PTHR21039">
    <property type="entry name" value="HISTIDINOL PHOSPHATASE-RELATED"/>
    <property type="match status" value="1"/>
</dbReference>
<comment type="catalytic activity">
    <reaction evidence="7 8">
        <text>L-histidinol phosphate + H2O = L-histidinol + phosphate</text>
        <dbReference type="Rhea" id="RHEA:14465"/>
        <dbReference type="ChEBI" id="CHEBI:15377"/>
        <dbReference type="ChEBI" id="CHEBI:43474"/>
        <dbReference type="ChEBI" id="CHEBI:57699"/>
        <dbReference type="ChEBI" id="CHEBI:57980"/>
        <dbReference type="EC" id="3.1.3.15"/>
    </reaction>
</comment>
<proteinExistence type="inferred from homology"/>
<protein>
    <recommendedName>
        <fullName evidence="3 8">Histidinol-phosphatase</fullName>
        <shortName evidence="8">HolPase</shortName>
        <ecNumber evidence="3 8">3.1.3.15</ecNumber>
    </recommendedName>
</protein>
<comment type="similarity">
    <text evidence="2 8">Belongs to the PHP hydrolase family. HisK subfamily.</text>
</comment>
<dbReference type="Gene3D" id="3.20.20.140">
    <property type="entry name" value="Metal-dependent hydrolases"/>
    <property type="match status" value="1"/>
</dbReference>
<dbReference type="GO" id="GO:0005737">
    <property type="term" value="C:cytoplasm"/>
    <property type="evidence" value="ECO:0007669"/>
    <property type="project" value="TreeGrafter"/>
</dbReference>
<dbReference type="InterPro" id="IPR016195">
    <property type="entry name" value="Pol/histidinol_Pase-like"/>
</dbReference>
<sequence>MFFDCHVHSTFSTDSNMYIEDALKSAREKNLGIIVTDHMDINYPIEGSFVFDCKSYFLEYEKYRSNSFLIGIELGLRDDCIEENRNLIEKYPFDYVIGSIHVVDGIDIFQPSFYENREKRDSYLHYLNYMYKCIKECDFIDSLGHINYVTRYARYEDTELYYNDFKEIIDEILKLVAQREKAIEINTRRLENKITAKNMLDVLKRFKELGGKYVTIGSDAHNINSIGTNFDIAKEIAELSNLKIVYFKNRKIRYIND</sequence>
<dbReference type="eggNOG" id="COG1387">
    <property type="taxonomic scope" value="Bacteria"/>
</dbReference>
<evidence type="ECO:0000256" key="8">
    <source>
        <dbReference type="RuleBase" id="RU366003"/>
    </source>
</evidence>
<dbReference type="EC" id="3.1.3.15" evidence="3 8"/>
<dbReference type="UniPathway" id="UPA00031">
    <property type="reaction ID" value="UER00013"/>
</dbReference>
<evidence type="ECO:0000256" key="1">
    <source>
        <dbReference type="ARBA" id="ARBA00004970"/>
    </source>
</evidence>
<dbReference type="GO" id="GO:0004401">
    <property type="term" value="F:histidinol-phosphatase activity"/>
    <property type="evidence" value="ECO:0007669"/>
    <property type="project" value="UniProtKB-UniRule"/>
</dbReference>
<accession>R7RT28</accession>
<evidence type="ECO:0000256" key="6">
    <source>
        <dbReference type="ARBA" id="ARBA00023102"/>
    </source>
</evidence>
<keyword evidence="5 8" id="KW-0378">Hydrolase</keyword>
<dbReference type="GO" id="GO:0000105">
    <property type="term" value="P:L-histidine biosynthetic process"/>
    <property type="evidence" value="ECO:0007669"/>
    <property type="project" value="UniProtKB-UniRule"/>
</dbReference>
<dbReference type="Proteomes" id="UP000014923">
    <property type="component" value="Unassembled WGS sequence"/>
</dbReference>
<evidence type="ECO:0000256" key="3">
    <source>
        <dbReference type="ARBA" id="ARBA00013085"/>
    </source>
</evidence>
<dbReference type="SUPFAM" id="SSF89550">
    <property type="entry name" value="PHP domain-like"/>
    <property type="match status" value="1"/>
</dbReference>
<dbReference type="InterPro" id="IPR010140">
    <property type="entry name" value="Histidinol_P_phosphatase_HisJ"/>
</dbReference>
<organism evidence="10 11">
    <name type="scientific">Thermobrachium celere DSM 8682</name>
    <dbReference type="NCBI Taxonomy" id="941824"/>
    <lineage>
        <taxon>Bacteria</taxon>
        <taxon>Bacillati</taxon>
        <taxon>Bacillota</taxon>
        <taxon>Clostridia</taxon>
        <taxon>Eubacteriales</taxon>
        <taxon>Clostridiaceae</taxon>
        <taxon>Thermobrachium</taxon>
    </lineage>
</organism>
<feature type="domain" description="PHP" evidence="9">
    <location>
        <begin position="4"/>
        <end position="187"/>
    </location>
</feature>
<keyword evidence="6 8" id="KW-0368">Histidine biosynthesis</keyword>
<evidence type="ECO:0000256" key="5">
    <source>
        <dbReference type="ARBA" id="ARBA00022801"/>
    </source>
</evidence>
<dbReference type="NCBIfam" id="NF004086">
    <property type="entry name" value="PRK05588.1"/>
    <property type="match status" value="1"/>
</dbReference>
<dbReference type="AlphaFoldDB" id="R7RT28"/>